<dbReference type="InterPro" id="IPR013325">
    <property type="entry name" value="RNA_pol_sigma_r2"/>
</dbReference>
<evidence type="ECO:0000313" key="9">
    <source>
        <dbReference type="Proteomes" id="UP000092605"/>
    </source>
</evidence>
<dbReference type="PANTHER" id="PTHR43133">
    <property type="entry name" value="RNA POLYMERASE ECF-TYPE SIGMA FACTO"/>
    <property type="match status" value="1"/>
</dbReference>
<dbReference type="InterPro" id="IPR007627">
    <property type="entry name" value="RNA_pol_sigma70_r2"/>
</dbReference>
<dbReference type="OrthoDB" id="9782703at2"/>
<dbReference type="SUPFAM" id="SSF88659">
    <property type="entry name" value="Sigma3 and sigma4 domains of RNA polymerase sigma factors"/>
    <property type="match status" value="1"/>
</dbReference>
<reference evidence="7 9" key="1">
    <citation type="submission" date="2016-02" db="EMBL/GenBank/DDBJ databases">
        <title>Draft genome sequence for Clostridium paradoxum JW-YL-7.</title>
        <authorList>
            <person name="Utturkar S.M."/>
            <person name="Lancaster A."/>
            <person name="Poole F.L."/>
            <person name="Adams M.W."/>
            <person name="Brown S.D."/>
        </authorList>
    </citation>
    <scope>NUCLEOTIDE SEQUENCE [LARGE SCALE GENOMIC DNA]</scope>
    <source>
        <strain evidence="7 9">JW-YL-7</strain>
    </source>
</reference>
<evidence type="ECO:0000256" key="3">
    <source>
        <dbReference type="ARBA" id="ARBA00023082"/>
    </source>
</evidence>
<keyword evidence="10" id="KW-1185">Reference proteome</keyword>
<name>A0A150FS00_CLOPD</name>
<comment type="similarity">
    <text evidence="1">Belongs to the sigma-70 factor family. ECF subfamily.</text>
</comment>
<gene>
    <name evidence="7" type="ORF">JWYL7_1476</name>
    <name evidence="8" type="ORF">SAMN05661008_00045</name>
</gene>
<evidence type="ECO:0000256" key="2">
    <source>
        <dbReference type="ARBA" id="ARBA00023015"/>
    </source>
</evidence>
<evidence type="ECO:0000259" key="5">
    <source>
        <dbReference type="Pfam" id="PF04542"/>
    </source>
</evidence>
<dbReference type="PANTHER" id="PTHR43133:SF51">
    <property type="entry name" value="RNA POLYMERASE SIGMA FACTOR"/>
    <property type="match status" value="1"/>
</dbReference>
<keyword evidence="3" id="KW-0731">Sigma factor</keyword>
<dbReference type="Pfam" id="PF08281">
    <property type="entry name" value="Sigma70_r4_2"/>
    <property type="match status" value="1"/>
</dbReference>
<dbReference type="InterPro" id="IPR014284">
    <property type="entry name" value="RNA_pol_sigma-70_dom"/>
</dbReference>
<evidence type="ECO:0000313" key="8">
    <source>
        <dbReference type="EMBL" id="SHK34192.1"/>
    </source>
</evidence>
<dbReference type="GO" id="GO:0003677">
    <property type="term" value="F:DNA binding"/>
    <property type="evidence" value="ECO:0007669"/>
    <property type="project" value="InterPro"/>
</dbReference>
<dbReference type="Gene3D" id="1.10.10.10">
    <property type="entry name" value="Winged helix-like DNA-binding domain superfamily/Winged helix DNA-binding domain"/>
    <property type="match status" value="1"/>
</dbReference>
<dbReference type="EMBL" id="LSFY01000001">
    <property type="protein sequence ID" value="KXZ40401.1"/>
    <property type="molecule type" value="Genomic_DNA"/>
</dbReference>
<dbReference type="AlphaFoldDB" id="A0A150FS00"/>
<dbReference type="Pfam" id="PF04542">
    <property type="entry name" value="Sigma70_r2"/>
    <property type="match status" value="1"/>
</dbReference>
<dbReference type="InterPro" id="IPR036388">
    <property type="entry name" value="WH-like_DNA-bd_sf"/>
</dbReference>
<evidence type="ECO:0000256" key="1">
    <source>
        <dbReference type="ARBA" id="ARBA00010641"/>
    </source>
</evidence>
<evidence type="ECO:0000313" key="7">
    <source>
        <dbReference type="EMBL" id="KXZ40401.1"/>
    </source>
</evidence>
<dbReference type="GO" id="GO:0006352">
    <property type="term" value="P:DNA-templated transcription initiation"/>
    <property type="evidence" value="ECO:0007669"/>
    <property type="project" value="InterPro"/>
</dbReference>
<comment type="caution">
    <text evidence="7">The sequence shown here is derived from an EMBL/GenBank/DDBJ whole genome shotgun (WGS) entry which is preliminary data.</text>
</comment>
<keyword evidence="2" id="KW-0805">Transcription regulation</keyword>
<dbReference type="EMBL" id="FRBG01000001">
    <property type="protein sequence ID" value="SHK34192.1"/>
    <property type="molecule type" value="Genomic_DNA"/>
</dbReference>
<accession>A0A150FS00</accession>
<dbReference type="SUPFAM" id="SSF88946">
    <property type="entry name" value="Sigma2 domain of RNA polymerase sigma factors"/>
    <property type="match status" value="1"/>
</dbReference>
<reference evidence="8 10" key="2">
    <citation type="submission" date="2016-11" db="EMBL/GenBank/DDBJ databases">
        <authorList>
            <person name="Varghese N."/>
            <person name="Submissions S."/>
        </authorList>
    </citation>
    <scope>NUCLEOTIDE SEQUENCE [LARGE SCALE GENOMIC DNA]</scope>
    <source>
        <strain evidence="8 10">DSM 7308</strain>
    </source>
</reference>
<feature type="domain" description="RNA polymerase sigma factor 70 region 4 type 2" evidence="6">
    <location>
        <begin position="116"/>
        <end position="166"/>
    </location>
</feature>
<dbReference type="InterPro" id="IPR039425">
    <property type="entry name" value="RNA_pol_sigma-70-like"/>
</dbReference>
<dbReference type="Proteomes" id="UP000323392">
    <property type="component" value="Unassembled WGS sequence"/>
</dbReference>
<dbReference type="InterPro" id="IPR013249">
    <property type="entry name" value="RNA_pol_sigma70_r4_t2"/>
</dbReference>
<dbReference type="GO" id="GO:0016987">
    <property type="term" value="F:sigma factor activity"/>
    <property type="evidence" value="ECO:0007669"/>
    <property type="project" value="UniProtKB-KW"/>
</dbReference>
<evidence type="ECO:0000313" key="10">
    <source>
        <dbReference type="Proteomes" id="UP000323392"/>
    </source>
</evidence>
<dbReference type="Gene3D" id="1.10.1740.10">
    <property type="match status" value="1"/>
</dbReference>
<dbReference type="Proteomes" id="UP000092605">
    <property type="component" value="Unassembled WGS sequence"/>
</dbReference>
<feature type="domain" description="RNA polymerase sigma-70 region 2" evidence="5">
    <location>
        <begin position="20"/>
        <end position="86"/>
    </location>
</feature>
<keyword evidence="4" id="KW-0804">Transcription</keyword>
<dbReference type="PATRIC" id="fig|1121328.3.peg.1485"/>
<dbReference type="InterPro" id="IPR013324">
    <property type="entry name" value="RNA_pol_sigma_r3/r4-like"/>
</dbReference>
<dbReference type="CDD" id="cd06171">
    <property type="entry name" value="Sigma70_r4"/>
    <property type="match status" value="1"/>
</dbReference>
<protein>
    <submittedName>
        <fullName evidence="8">RNA polymerase sigma-70 factor, ECF subfamily</fullName>
    </submittedName>
    <submittedName>
        <fullName evidence="7">RNA polymerase, sigma-24 subunit, RpoE, ECF subfamily</fullName>
    </submittedName>
</protein>
<evidence type="ECO:0000259" key="6">
    <source>
        <dbReference type="Pfam" id="PF08281"/>
    </source>
</evidence>
<sequence length="181" mass="21589">MRAKIKGGAKLNNNEKFKSLYEEYFEYALRTAIAITKDTSFSKDAVQETFIRIYKNMDSLDETKSFKTYLYTILLNECRRILDKNNKAFKVDSLFLENEYSLSSNDIYSFEEYEFLYKAIQNLEDINKIPIILKYLNDFSEKEISSILTININTVKSRLFKGRQKLKKMIEEFEKRSEKYE</sequence>
<proteinExistence type="inferred from homology"/>
<dbReference type="STRING" id="1121328.JWYL7_1476"/>
<dbReference type="NCBIfam" id="TIGR02937">
    <property type="entry name" value="sigma70-ECF"/>
    <property type="match status" value="1"/>
</dbReference>
<evidence type="ECO:0000256" key="4">
    <source>
        <dbReference type="ARBA" id="ARBA00023163"/>
    </source>
</evidence>
<organism evidence="7 9">
    <name type="scientific">Alkalithermobacter thermoalcaliphilus JW-YL-7 = DSM 7308</name>
    <dbReference type="NCBI Taxonomy" id="1121328"/>
    <lineage>
        <taxon>Bacteria</taxon>
        <taxon>Bacillati</taxon>
        <taxon>Bacillota</taxon>
        <taxon>Clostridia</taxon>
        <taxon>Peptostreptococcales</taxon>
        <taxon>Tepidibacteraceae</taxon>
        <taxon>Alkalithermobacter</taxon>
    </lineage>
</organism>